<gene>
    <name evidence="3" type="ORF">EV664_103299</name>
</gene>
<dbReference type="Gene3D" id="3.10.310.70">
    <property type="match status" value="1"/>
</dbReference>
<dbReference type="InterPro" id="IPR033932">
    <property type="entry name" value="YtcJ-like"/>
</dbReference>
<dbReference type="RefSeq" id="WP_133495027.1">
    <property type="nucleotide sequence ID" value="NZ_BMLU01000003.1"/>
</dbReference>
<dbReference type="AlphaFoldDB" id="A0A4R6FSI4"/>
<dbReference type="InterPro" id="IPR011059">
    <property type="entry name" value="Metal-dep_hydrolase_composite"/>
</dbReference>
<dbReference type="Pfam" id="PF07969">
    <property type="entry name" value="Amidohydro_3"/>
    <property type="match status" value="1"/>
</dbReference>
<comment type="caution">
    <text evidence="3">The sequence shown here is derived from an EMBL/GenBank/DDBJ whole genome shotgun (WGS) entry which is preliminary data.</text>
</comment>
<dbReference type="GO" id="GO:0016810">
    <property type="term" value="F:hydrolase activity, acting on carbon-nitrogen (but not peptide) bonds"/>
    <property type="evidence" value="ECO:0007669"/>
    <property type="project" value="InterPro"/>
</dbReference>
<evidence type="ECO:0000313" key="3">
    <source>
        <dbReference type="EMBL" id="TDN84652.1"/>
    </source>
</evidence>
<feature type="domain" description="Amidohydrolase 3" evidence="2">
    <location>
        <begin position="73"/>
        <end position="546"/>
    </location>
</feature>
<dbReference type="Gene3D" id="3.20.20.140">
    <property type="entry name" value="Metal-dependent hydrolases"/>
    <property type="match status" value="1"/>
</dbReference>
<keyword evidence="4" id="KW-1185">Reference proteome</keyword>
<dbReference type="SUPFAM" id="SSF51338">
    <property type="entry name" value="Composite domain of metallo-dependent hydrolases"/>
    <property type="match status" value="1"/>
</dbReference>
<evidence type="ECO:0000259" key="2">
    <source>
        <dbReference type="Pfam" id="PF07969"/>
    </source>
</evidence>
<accession>A0A4R6FSI4</accession>
<dbReference type="PANTHER" id="PTHR22642">
    <property type="entry name" value="IMIDAZOLONEPROPIONASE"/>
    <property type="match status" value="1"/>
</dbReference>
<dbReference type="PANTHER" id="PTHR22642:SF2">
    <property type="entry name" value="PROTEIN LONG AFTER FAR-RED 3"/>
    <property type="match status" value="1"/>
</dbReference>
<proteinExistence type="predicted"/>
<dbReference type="OrthoDB" id="9811399at2"/>
<dbReference type="EMBL" id="SNWD01000003">
    <property type="protein sequence ID" value="TDN84652.1"/>
    <property type="molecule type" value="Genomic_DNA"/>
</dbReference>
<dbReference type="InterPro" id="IPR013108">
    <property type="entry name" value="Amidohydro_3"/>
</dbReference>
<protein>
    <recommendedName>
        <fullName evidence="2">Amidohydrolase 3 domain-containing protein</fullName>
    </recommendedName>
</protein>
<dbReference type="InterPro" id="IPR032466">
    <property type="entry name" value="Metal_Hydrolase"/>
</dbReference>
<evidence type="ECO:0000256" key="1">
    <source>
        <dbReference type="SAM" id="SignalP"/>
    </source>
</evidence>
<feature type="signal peptide" evidence="1">
    <location>
        <begin position="1"/>
        <end position="22"/>
    </location>
</feature>
<dbReference type="Proteomes" id="UP000295493">
    <property type="component" value="Unassembled WGS sequence"/>
</dbReference>
<keyword evidence="1" id="KW-0732">Signal</keyword>
<dbReference type="SUPFAM" id="SSF51556">
    <property type="entry name" value="Metallo-dependent hydrolases"/>
    <property type="match status" value="1"/>
</dbReference>
<organism evidence="3 4">
    <name type="scientific">Stakelama pacifica</name>
    <dbReference type="NCBI Taxonomy" id="517720"/>
    <lineage>
        <taxon>Bacteria</taxon>
        <taxon>Pseudomonadati</taxon>
        <taxon>Pseudomonadota</taxon>
        <taxon>Alphaproteobacteria</taxon>
        <taxon>Sphingomonadales</taxon>
        <taxon>Sphingomonadaceae</taxon>
        <taxon>Stakelama</taxon>
    </lineage>
</organism>
<dbReference type="CDD" id="cd01300">
    <property type="entry name" value="YtcJ_like"/>
    <property type="match status" value="1"/>
</dbReference>
<dbReference type="Gene3D" id="2.30.40.10">
    <property type="entry name" value="Urease, subunit C, domain 1"/>
    <property type="match status" value="1"/>
</dbReference>
<feature type="chain" id="PRO_5020838176" description="Amidohydrolase 3 domain-containing protein" evidence="1">
    <location>
        <begin position="23"/>
        <end position="550"/>
    </location>
</feature>
<sequence length="550" mass="59787">MKSRFRGAIAAAALLLAGTAHADALIDNVDGIALNDKGEVVHFNGLLIGKDGRVVKLLSRKDKRPETLDWRNDLHGAVLIPGMIDAHGHVMDLGFRELSLDLSDTNSLEEAKAKIAAFAAANPDRPWILGGGWNQEKWGLGRFPTAQDLAGISDRPIWLSRADGHAGWANDVAMKAADVTAKTKAPAGGRIEKGADGAPSGVFVDAATQLIDTVVPKPNPRDYDAAFIRAQQKLLSDGITATADMGTTLDDWMTYRRAGDRGDLRVRIMSYARGPEVAATIAGPGPTPWLYDDRLKVVGIKLYADGALGSRGALLKAPYSDAPDQKGLQLLSQDQLLNLMSRGAMDRFQIAVHAIGDAANREVLDAIGELSETYKGDRRWRIEHAQIVDPADLPLFEKHGIVASMQPVHAISDMHMAEARLGEDRLQGAYAWRWMVDHDVPLAFGSDYPVEDPDPFIGWAAAFTRQDADSMPFGGWHPEQAVTREQAWAAFTQGAAYAGFAEKEFGTLAPGRMADFLVVDRDPLLASPTELRALKVLETWVGGRLVWQRK</sequence>
<reference evidence="3 4" key="1">
    <citation type="submission" date="2019-03" db="EMBL/GenBank/DDBJ databases">
        <title>Genomic Encyclopedia of Type Strains, Phase IV (KMG-IV): sequencing the most valuable type-strain genomes for metagenomic binning, comparative biology and taxonomic classification.</title>
        <authorList>
            <person name="Goeker M."/>
        </authorList>
    </citation>
    <scope>NUCLEOTIDE SEQUENCE [LARGE SCALE GENOMIC DNA]</scope>
    <source>
        <strain evidence="3 4">DSM 25059</strain>
    </source>
</reference>
<evidence type="ECO:0000313" key="4">
    <source>
        <dbReference type="Proteomes" id="UP000295493"/>
    </source>
</evidence>
<name>A0A4R6FSI4_9SPHN</name>